<feature type="compositionally biased region" description="Polar residues" evidence="1">
    <location>
        <begin position="83"/>
        <end position="93"/>
    </location>
</feature>
<dbReference type="EMBL" id="JH431669">
    <property type="status" value="NOT_ANNOTATED_CDS"/>
    <property type="molecule type" value="Genomic_DNA"/>
</dbReference>
<reference evidence="2" key="2">
    <citation type="submission" date="2015-02" db="UniProtKB">
        <authorList>
            <consortium name="EnsemblMetazoa"/>
        </authorList>
    </citation>
    <scope>IDENTIFICATION</scope>
</reference>
<dbReference type="AlphaFoldDB" id="T1IY31"/>
<dbReference type="HOGENOM" id="CLU_759354_0_0_1"/>
<dbReference type="EnsemblMetazoa" id="SMAR006132-RA">
    <property type="protein sequence ID" value="SMAR006132-PA"/>
    <property type="gene ID" value="SMAR006132"/>
</dbReference>
<sequence length="365" mass="41884">MDQDKPSSSTTTSSVSLDPVREKLKAWQASRGRLKENRLPWQPRFKRVINEIEPVSKNENFQQLLIKPPNKPSNTRELKTPSKRTVLSSQENTTQKDKIRRKLEIWKKIKSIKNATEDGETEEIKEKTVAKRSIPRPVVAPSRKSSVNFIELNKKLARQKIKADPVTRRITVADMHLKIRRSSLDKVRRHSNGRKSNYYCLKPEVSRKLSVCAKKVNESFESPKLDDEFLTKEQLKDVCVPATQDSPIHFQKMTASPEWKREMIYVPGNLASTPMTDSGTPKPITGNFISNFNVQFLLSPVKHISQNNLYSLTPVRRSARFSASRQKSNVFELDQIPANLMSNALYRENWALNLPKEDSDDDDSV</sequence>
<evidence type="ECO:0000256" key="1">
    <source>
        <dbReference type="SAM" id="MobiDB-lite"/>
    </source>
</evidence>
<feature type="region of interest" description="Disordered" evidence="1">
    <location>
        <begin position="1"/>
        <end position="20"/>
    </location>
</feature>
<feature type="region of interest" description="Disordered" evidence="1">
    <location>
        <begin position="65"/>
        <end position="94"/>
    </location>
</feature>
<organism evidence="2 3">
    <name type="scientific">Strigamia maritima</name>
    <name type="common">European centipede</name>
    <name type="synonym">Geophilus maritimus</name>
    <dbReference type="NCBI Taxonomy" id="126957"/>
    <lineage>
        <taxon>Eukaryota</taxon>
        <taxon>Metazoa</taxon>
        <taxon>Ecdysozoa</taxon>
        <taxon>Arthropoda</taxon>
        <taxon>Myriapoda</taxon>
        <taxon>Chilopoda</taxon>
        <taxon>Pleurostigmophora</taxon>
        <taxon>Geophilomorpha</taxon>
        <taxon>Linotaeniidae</taxon>
        <taxon>Strigamia</taxon>
    </lineage>
</organism>
<keyword evidence="3" id="KW-1185">Reference proteome</keyword>
<proteinExistence type="predicted"/>
<reference evidence="3" key="1">
    <citation type="submission" date="2011-05" db="EMBL/GenBank/DDBJ databases">
        <authorList>
            <person name="Richards S.R."/>
            <person name="Qu J."/>
            <person name="Jiang H."/>
            <person name="Jhangiani S.N."/>
            <person name="Agravi P."/>
            <person name="Goodspeed R."/>
            <person name="Gross S."/>
            <person name="Mandapat C."/>
            <person name="Jackson L."/>
            <person name="Mathew T."/>
            <person name="Pu L."/>
            <person name="Thornton R."/>
            <person name="Saada N."/>
            <person name="Wilczek-Boney K.B."/>
            <person name="Lee S."/>
            <person name="Kovar C."/>
            <person name="Wu Y."/>
            <person name="Scherer S.E."/>
            <person name="Worley K.C."/>
            <person name="Muzny D.M."/>
            <person name="Gibbs R."/>
        </authorList>
    </citation>
    <scope>NUCLEOTIDE SEQUENCE</scope>
    <source>
        <strain evidence="3">Brora</strain>
    </source>
</reference>
<protein>
    <submittedName>
        <fullName evidence="2">Uncharacterized protein</fullName>
    </submittedName>
</protein>
<dbReference type="Proteomes" id="UP000014500">
    <property type="component" value="Unassembled WGS sequence"/>
</dbReference>
<feature type="compositionally biased region" description="Low complexity" evidence="1">
    <location>
        <begin position="7"/>
        <end position="16"/>
    </location>
</feature>
<accession>T1IY31</accession>
<evidence type="ECO:0000313" key="3">
    <source>
        <dbReference type="Proteomes" id="UP000014500"/>
    </source>
</evidence>
<evidence type="ECO:0000313" key="2">
    <source>
        <dbReference type="EnsemblMetazoa" id="SMAR006132-PA"/>
    </source>
</evidence>
<name>T1IY31_STRMM</name>